<gene>
    <name evidence="1" type="ORF">SDC9_90096</name>
</gene>
<dbReference type="InterPro" id="IPR007838">
    <property type="entry name" value="Cell_div_ZapA-like"/>
</dbReference>
<evidence type="ECO:0000313" key="1">
    <source>
        <dbReference type="EMBL" id="MPM43422.1"/>
    </source>
</evidence>
<proteinExistence type="predicted"/>
<comment type="caution">
    <text evidence="1">The sequence shown here is derived from an EMBL/GenBank/DDBJ whole genome shotgun (WGS) entry which is preliminary data.</text>
</comment>
<name>A0A644ZRE7_9ZZZZ</name>
<dbReference type="InterPro" id="IPR036192">
    <property type="entry name" value="Cell_div_ZapA-like_sf"/>
</dbReference>
<evidence type="ECO:0008006" key="2">
    <source>
        <dbReference type="Google" id="ProtNLM"/>
    </source>
</evidence>
<dbReference type="EMBL" id="VSSQ01010098">
    <property type="protein sequence ID" value="MPM43422.1"/>
    <property type="molecule type" value="Genomic_DNA"/>
</dbReference>
<dbReference type="AlphaFoldDB" id="A0A644ZRE7"/>
<organism evidence="1">
    <name type="scientific">bioreactor metagenome</name>
    <dbReference type="NCBI Taxonomy" id="1076179"/>
    <lineage>
        <taxon>unclassified sequences</taxon>
        <taxon>metagenomes</taxon>
        <taxon>ecological metagenomes</taxon>
    </lineage>
</organism>
<reference evidence="1" key="1">
    <citation type="submission" date="2019-08" db="EMBL/GenBank/DDBJ databases">
        <authorList>
            <person name="Kucharzyk K."/>
            <person name="Murdoch R.W."/>
            <person name="Higgins S."/>
            <person name="Loffler F."/>
        </authorList>
    </citation>
    <scope>NUCLEOTIDE SEQUENCE</scope>
</reference>
<sequence>MEQQSIHITIAERVYPLRIAAQDEEKIRAAAKLINEKVDLYRKKYSNRDIQDALSMALLQFVIRLLEAEKREESSQIIADLKSLDHLLEEYIENNIA</sequence>
<protein>
    <recommendedName>
        <fullName evidence="2">Cell division protein ZapA</fullName>
    </recommendedName>
</protein>
<dbReference type="SUPFAM" id="SSF102829">
    <property type="entry name" value="Cell division protein ZapA-like"/>
    <property type="match status" value="1"/>
</dbReference>
<dbReference type="Pfam" id="PF05164">
    <property type="entry name" value="ZapA"/>
    <property type="match status" value="1"/>
</dbReference>
<accession>A0A644ZRE7</accession>